<dbReference type="Proteomes" id="UP000017842">
    <property type="component" value="Unassembled WGS sequence"/>
</dbReference>
<evidence type="ECO:0000256" key="1">
    <source>
        <dbReference type="ARBA" id="ARBA00011738"/>
    </source>
</evidence>
<keyword evidence="7" id="KW-0648">Protein biosynthesis</keyword>
<dbReference type="GO" id="GO:0004824">
    <property type="term" value="F:lysine-tRNA ligase activity"/>
    <property type="evidence" value="ECO:0007669"/>
    <property type="project" value="InterPro"/>
</dbReference>
<organism evidence="7 8">
    <name type="scientific">Methyloglobulus morosus KoM1</name>
    <dbReference type="NCBI Taxonomy" id="1116472"/>
    <lineage>
        <taxon>Bacteria</taxon>
        <taxon>Pseudomonadati</taxon>
        <taxon>Pseudomonadota</taxon>
        <taxon>Gammaproteobacteria</taxon>
        <taxon>Methylococcales</taxon>
        <taxon>Methylococcaceae</taxon>
        <taxon>Methyloglobulus</taxon>
    </lineage>
</organism>
<dbReference type="GO" id="GO:0005829">
    <property type="term" value="C:cytosol"/>
    <property type="evidence" value="ECO:0007669"/>
    <property type="project" value="TreeGrafter"/>
</dbReference>
<evidence type="ECO:0000259" key="6">
    <source>
        <dbReference type="PROSITE" id="PS50862"/>
    </source>
</evidence>
<dbReference type="InterPro" id="IPR006195">
    <property type="entry name" value="aa-tRNA-synth_II"/>
</dbReference>
<keyword evidence="7" id="KW-0251">Elongation factor</keyword>
<dbReference type="STRING" id="1116472.MGMO_37c00270"/>
<dbReference type="Pfam" id="PF00152">
    <property type="entry name" value="tRNA-synt_2"/>
    <property type="match status" value="1"/>
</dbReference>
<comment type="subunit">
    <text evidence="1">Homodimer.</text>
</comment>
<evidence type="ECO:0000256" key="2">
    <source>
        <dbReference type="ARBA" id="ARBA00022598"/>
    </source>
</evidence>
<dbReference type="InterPro" id="IPR018149">
    <property type="entry name" value="Lys-tRNA-synth_II_C"/>
</dbReference>
<protein>
    <submittedName>
        <fullName evidence="7">Elongation factor P--(R)-beta-lysine ligase EpmA</fullName>
        <ecNumber evidence="7">6.3.1.-</ecNumber>
    </submittedName>
</protein>
<dbReference type="Gene3D" id="3.30.930.10">
    <property type="entry name" value="Bira Bifunctional Protein, Domain 2"/>
    <property type="match status" value="1"/>
</dbReference>
<feature type="domain" description="Aminoacyl-transfer RNA synthetases class-II family profile" evidence="6">
    <location>
        <begin position="12"/>
        <end position="323"/>
    </location>
</feature>
<accession>V5E0I9</accession>
<evidence type="ECO:0000313" key="8">
    <source>
        <dbReference type="Proteomes" id="UP000017842"/>
    </source>
</evidence>
<dbReference type="GO" id="GO:0003746">
    <property type="term" value="F:translation elongation factor activity"/>
    <property type="evidence" value="ECO:0007669"/>
    <property type="project" value="UniProtKB-KW"/>
</dbReference>
<comment type="caution">
    <text evidence="7">The sequence shown here is derived from an EMBL/GenBank/DDBJ whole genome shotgun (WGS) entry which is preliminary data.</text>
</comment>
<dbReference type="InterPro" id="IPR004525">
    <property type="entry name" value="EpmA"/>
</dbReference>
<dbReference type="InterPro" id="IPR045864">
    <property type="entry name" value="aa-tRNA-synth_II/BPL/LPL"/>
</dbReference>
<gene>
    <name evidence="7" type="primary">epmA</name>
    <name evidence="7" type="ORF">MGMO_37c00270</name>
</gene>
<sequence length="323" mass="36411">MDWQPSCSFELLRLRARMLQKIRQFFADRLVLEVETPLLCHAIGTDPHLNFFSTECTSLKQQALFLQTSPEFAMKRLLAAGCGSIYQICKAFRNGEAGRYHNPEFTLLEWYRVGFDLSQLMDEAEELITALFGESMALQPTQRISYQALFQQVTGLNPLLFSYEEYASYAQNNDLIDAVSLCGQDHSSWLDFIFSHQIQPNLAPNTLWLIFGYPACLPSLAKVNVDNPLIVERAELFINGVELGNGYYELSDAKEQARRFDKEIASRQAINRPAVTRDDRLLAALEAGLPDCSGIAIGLDRILMLLSHSPAIDEVLAFSISRA</sequence>
<dbReference type="NCBIfam" id="NF006828">
    <property type="entry name" value="PRK09350.1"/>
    <property type="match status" value="1"/>
</dbReference>
<dbReference type="EMBL" id="AYLO01000036">
    <property type="protein sequence ID" value="ESS73066.1"/>
    <property type="molecule type" value="Genomic_DNA"/>
</dbReference>
<keyword evidence="3" id="KW-0547">Nucleotide-binding</keyword>
<evidence type="ECO:0000256" key="4">
    <source>
        <dbReference type="ARBA" id="ARBA00022840"/>
    </source>
</evidence>
<name>V5E0I9_9GAMM</name>
<reference evidence="7 8" key="1">
    <citation type="journal article" date="2013" name="Genome Announc.">
        <title>Draft Genome Sequence of the Methanotrophic Gammaproteobacterium Methyloglobulus morosus DSM 22980 Strain KoM1.</title>
        <authorList>
            <person name="Poehlein A."/>
            <person name="Deutzmann J.S."/>
            <person name="Daniel R."/>
            <person name="Simeonova D.D."/>
        </authorList>
    </citation>
    <scope>NUCLEOTIDE SEQUENCE [LARGE SCALE GENOMIC DNA]</scope>
    <source>
        <strain evidence="7 8">KoM1</strain>
    </source>
</reference>
<dbReference type="PANTHER" id="PTHR42918:SF6">
    <property type="entry name" value="ELONGATION FACTOR P--(R)-BETA-LYSINE LIGASE"/>
    <property type="match status" value="1"/>
</dbReference>
<keyword evidence="8" id="KW-1185">Reference proteome</keyword>
<dbReference type="NCBIfam" id="TIGR00462">
    <property type="entry name" value="genX"/>
    <property type="match status" value="1"/>
</dbReference>
<evidence type="ECO:0000256" key="3">
    <source>
        <dbReference type="ARBA" id="ARBA00022741"/>
    </source>
</evidence>
<keyword evidence="2 7" id="KW-0436">Ligase</keyword>
<dbReference type="OrthoDB" id="9802326at2"/>
<evidence type="ECO:0000256" key="5">
    <source>
        <dbReference type="ARBA" id="ARBA00052794"/>
    </source>
</evidence>
<dbReference type="GO" id="GO:0005524">
    <property type="term" value="F:ATP binding"/>
    <property type="evidence" value="ECO:0007669"/>
    <property type="project" value="UniProtKB-KW"/>
</dbReference>
<dbReference type="RefSeq" id="WP_023493938.1">
    <property type="nucleotide sequence ID" value="NZ_AYLO01000036.1"/>
</dbReference>
<dbReference type="SUPFAM" id="SSF55681">
    <property type="entry name" value="Class II aaRS and biotin synthetases"/>
    <property type="match status" value="1"/>
</dbReference>
<dbReference type="GO" id="GO:0000049">
    <property type="term" value="F:tRNA binding"/>
    <property type="evidence" value="ECO:0007669"/>
    <property type="project" value="TreeGrafter"/>
</dbReference>
<evidence type="ECO:0000313" key="7">
    <source>
        <dbReference type="EMBL" id="ESS73066.1"/>
    </source>
</evidence>
<dbReference type="GO" id="GO:0006430">
    <property type="term" value="P:lysyl-tRNA aminoacylation"/>
    <property type="evidence" value="ECO:0007669"/>
    <property type="project" value="InterPro"/>
</dbReference>
<dbReference type="InterPro" id="IPR004364">
    <property type="entry name" value="Aa-tRNA-synt_II"/>
</dbReference>
<dbReference type="PANTHER" id="PTHR42918">
    <property type="entry name" value="LYSYL-TRNA SYNTHETASE"/>
    <property type="match status" value="1"/>
</dbReference>
<dbReference type="AlphaFoldDB" id="V5E0I9"/>
<dbReference type="EC" id="6.3.1.-" evidence="7"/>
<dbReference type="FunFam" id="3.30.930.10:FF:000017">
    <property type="entry name" value="Elongation factor P--(R)-beta-lysine ligase"/>
    <property type="match status" value="1"/>
</dbReference>
<dbReference type="eggNOG" id="COG2269">
    <property type="taxonomic scope" value="Bacteria"/>
</dbReference>
<proteinExistence type="predicted"/>
<dbReference type="PRINTS" id="PR00982">
    <property type="entry name" value="TRNASYNTHLYS"/>
</dbReference>
<dbReference type="PATRIC" id="fig|1116472.3.peg.1082"/>
<dbReference type="PROSITE" id="PS50862">
    <property type="entry name" value="AA_TRNA_LIGASE_II"/>
    <property type="match status" value="1"/>
</dbReference>
<comment type="catalytic activity">
    <reaction evidence="5">
        <text>D-beta-lysine + L-lysyl-[protein] + ATP = N(6)-((3R)-3,6-diaminohexanoyl)-L-lysyl-[protein] + AMP + diphosphate + H(+)</text>
        <dbReference type="Rhea" id="RHEA:83435"/>
        <dbReference type="Rhea" id="RHEA-COMP:9752"/>
        <dbReference type="Rhea" id="RHEA-COMP:20131"/>
        <dbReference type="ChEBI" id="CHEBI:15378"/>
        <dbReference type="ChEBI" id="CHEBI:29969"/>
        <dbReference type="ChEBI" id="CHEBI:30616"/>
        <dbReference type="ChEBI" id="CHEBI:33019"/>
        <dbReference type="ChEBI" id="CHEBI:84138"/>
        <dbReference type="ChEBI" id="CHEBI:156053"/>
        <dbReference type="ChEBI" id="CHEBI:456215"/>
    </reaction>
    <physiologicalReaction direction="left-to-right" evidence="5">
        <dbReference type="Rhea" id="RHEA:83436"/>
    </physiologicalReaction>
</comment>
<keyword evidence="4" id="KW-0067">ATP-binding</keyword>